<comment type="caution">
    <text evidence="1">The sequence shown here is derived from an EMBL/GenBank/DDBJ whole genome shotgun (WGS) entry which is preliminary data.</text>
</comment>
<dbReference type="EMBL" id="JAOAOG010000221">
    <property type="protein sequence ID" value="KAJ6239559.1"/>
    <property type="molecule type" value="Genomic_DNA"/>
</dbReference>
<keyword evidence="2" id="KW-1185">Reference proteome</keyword>
<dbReference type="Proteomes" id="UP001150062">
    <property type="component" value="Unassembled WGS sequence"/>
</dbReference>
<protein>
    <submittedName>
        <fullName evidence="1">Uncharacterized protein</fullName>
    </submittedName>
</protein>
<dbReference type="PANTHER" id="PTHR13677">
    <property type="entry name" value="LD41638P"/>
    <property type="match status" value="1"/>
</dbReference>
<evidence type="ECO:0000313" key="1">
    <source>
        <dbReference type="EMBL" id="KAJ6239559.1"/>
    </source>
</evidence>
<proteinExistence type="predicted"/>
<gene>
    <name evidence="1" type="ORF">M0813_25021</name>
</gene>
<evidence type="ECO:0000313" key="2">
    <source>
        <dbReference type="Proteomes" id="UP001150062"/>
    </source>
</evidence>
<dbReference type="PANTHER" id="PTHR13677:SF0">
    <property type="entry name" value="LD41638P"/>
    <property type="match status" value="1"/>
</dbReference>
<reference evidence="1" key="1">
    <citation type="submission" date="2022-08" db="EMBL/GenBank/DDBJ databases">
        <title>Novel sulfate-reducing endosymbionts in the free-living metamonad Anaeramoeba.</title>
        <authorList>
            <person name="Jerlstrom-Hultqvist J."/>
            <person name="Cepicka I."/>
            <person name="Gallot-Lavallee L."/>
            <person name="Salas-Leiva D."/>
            <person name="Curtis B.A."/>
            <person name="Zahonova K."/>
            <person name="Pipaliya S."/>
            <person name="Dacks J."/>
            <person name="Roger A.J."/>
        </authorList>
    </citation>
    <scope>NUCLEOTIDE SEQUENCE</scope>
    <source>
        <strain evidence="1">Schooner1</strain>
    </source>
</reference>
<sequence>MDSKPVVLVHKKMLKWLNKIQKNVSRDQEYSQKSIAIRDYFFSFTNDFTTPLEEYINTLLPNFAEFEPFYSRIVIEGFNENEYIKNFVDNPKKTPFEKHEVSDCGHLYRKFIHTKTFQVWYQKKRDMCSEVFWNFWRKSVSHIDVQELFKEGDDPEKINIFMRLNKRLNVAIQYDDWVLYDKYFQLMQDILELLPKEFSLNLKKILKEKKEMKSDRIKELNDNKNNNK</sequence>
<dbReference type="InterPro" id="IPR024224">
    <property type="entry name" value="DENND6"/>
</dbReference>
<organism evidence="1 2">
    <name type="scientific">Anaeramoeba flamelloides</name>
    <dbReference type="NCBI Taxonomy" id="1746091"/>
    <lineage>
        <taxon>Eukaryota</taxon>
        <taxon>Metamonada</taxon>
        <taxon>Anaeramoebidae</taxon>
        <taxon>Anaeramoeba</taxon>
    </lineage>
</organism>
<accession>A0ABQ8Y4M4</accession>
<name>A0ABQ8Y4M4_9EUKA</name>